<dbReference type="RefSeq" id="WP_162084911.1">
    <property type="nucleotide sequence ID" value="NZ_AP021881.1"/>
</dbReference>
<reference evidence="2" key="1">
    <citation type="submission" date="2019-11" db="EMBL/GenBank/DDBJ databases">
        <title>Isolation and characterization of a novel species in the genus Sulfuriferula.</title>
        <authorList>
            <person name="Mochizuki J."/>
            <person name="Kojima H."/>
            <person name="Fukui M."/>
        </authorList>
    </citation>
    <scope>NUCLEOTIDE SEQUENCE [LARGE SCALE GENOMIC DNA]</scope>
    <source>
        <strain evidence="2">SGTM</strain>
    </source>
</reference>
<sequence length="516" mass="58048">MVLHFSTPVQNTKLAPLIELRPKQLQSWLTNLQNTDPQDAAQSILTSLAALNRQPLASDIRLNLITLHWSAAQNQIDMLQLQLSGSMLPLSDKSEAQSRLARDLLIEFGYGYKLVLVDDATNNAKKPKLDIAAVIYQLLTIQQRIFSLCYEMYAPVPATIWRETHQAFEYAESLGLLEHEIMPNLNILYTYQQILLITLADPYHLMQGEISSVLELARGLAPLGRITHLETKTEVHPLFILDLAADAPPSMNKQASITTKKNTSIRLFDTRQITQQLQMLISHLEAGVSPLELGLPIAAIKASYRTLLYQLLKSWGNPLARRFNRYIPKQDEIELGLGVRTIHALLETDTPEPVKLTASPAFFTPAPALRSHYLAKWQILNVGAQGQALRNKTHAPSHIKVGELISIREHNHEKWQLCIIKWIKNNDTQTLEIGVQLLPPGARAVEIFNPLSAIKTIQPGILFPANRTLNQPNLLLTPHGMYMSNVHMELITSTSHTIKPHTLIMQTQSFDLFEIP</sequence>
<keyword evidence="2" id="KW-1185">Reference proteome</keyword>
<evidence type="ECO:0000313" key="2">
    <source>
        <dbReference type="Proteomes" id="UP000463939"/>
    </source>
</evidence>
<dbReference type="AlphaFoldDB" id="A0A809S993"/>
<protein>
    <recommendedName>
        <fullName evidence="3">Molecular chaperone</fullName>
    </recommendedName>
</protein>
<gene>
    <name evidence="1" type="ORF">SFSGTM_18010</name>
</gene>
<organism evidence="1 2">
    <name type="scientific">Sulfuriferula nivalis</name>
    <dbReference type="NCBI Taxonomy" id="2675298"/>
    <lineage>
        <taxon>Bacteria</taxon>
        <taxon>Pseudomonadati</taxon>
        <taxon>Pseudomonadota</taxon>
        <taxon>Betaproteobacteria</taxon>
        <taxon>Nitrosomonadales</taxon>
        <taxon>Sulfuricellaceae</taxon>
        <taxon>Sulfuriferula</taxon>
    </lineage>
</organism>
<proteinExistence type="predicted"/>
<name>A0A809S993_9PROT</name>
<accession>A0A809S993</accession>
<evidence type="ECO:0000313" key="1">
    <source>
        <dbReference type="EMBL" id="BBP01093.1"/>
    </source>
</evidence>
<dbReference type="Proteomes" id="UP000463939">
    <property type="component" value="Chromosome"/>
</dbReference>
<evidence type="ECO:0008006" key="3">
    <source>
        <dbReference type="Google" id="ProtNLM"/>
    </source>
</evidence>
<dbReference type="EMBL" id="AP021881">
    <property type="protein sequence ID" value="BBP01093.1"/>
    <property type="molecule type" value="Genomic_DNA"/>
</dbReference>
<dbReference type="KEGG" id="sniv:SFSGTM_18010"/>